<evidence type="ECO:0000256" key="1">
    <source>
        <dbReference type="SAM" id="Phobius"/>
    </source>
</evidence>
<keyword evidence="1" id="KW-0472">Membrane</keyword>
<evidence type="ECO:0000313" key="3">
    <source>
        <dbReference type="Proteomes" id="UP001164929"/>
    </source>
</evidence>
<name>A0AAD6VYH3_9ROSI</name>
<feature type="transmembrane region" description="Helical" evidence="1">
    <location>
        <begin position="21"/>
        <end position="40"/>
    </location>
</feature>
<organism evidence="2 3">
    <name type="scientific">Populus alba x Populus x berolinensis</name>
    <dbReference type="NCBI Taxonomy" id="444605"/>
    <lineage>
        <taxon>Eukaryota</taxon>
        <taxon>Viridiplantae</taxon>
        <taxon>Streptophyta</taxon>
        <taxon>Embryophyta</taxon>
        <taxon>Tracheophyta</taxon>
        <taxon>Spermatophyta</taxon>
        <taxon>Magnoliopsida</taxon>
        <taxon>eudicotyledons</taxon>
        <taxon>Gunneridae</taxon>
        <taxon>Pentapetalae</taxon>
        <taxon>rosids</taxon>
        <taxon>fabids</taxon>
        <taxon>Malpighiales</taxon>
        <taxon>Salicaceae</taxon>
        <taxon>Saliceae</taxon>
        <taxon>Populus</taxon>
    </lineage>
</organism>
<dbReference type="CDD" id="cd23709">
    <property type="entry name" value="Psrp5_CTD"/>
    <property type="match status" value="1"/>
</dbReference>
<protein>
    <submittedName>
        <fullName evidence="2">Uncharacterized protein</fullName>
    </submittedName>
</protein>
<dbReference type="GO" id="GO:0032544">
    <property type="term" value="P:plastid translation"/>
    <property type="evidence" value="ECO:0007669"/>
    <property type="project" value="TreeGrafter"/>
</dbReference>
<gene>
    <name evidence="2" type="ORF">NC653_015465</name>
</gene>
<dbReference type="GO" id="GO:0009535">
    <property type="term" value="C:chloroplast thylakoid membrane"/>
    <property type="evidence" value="ECO:0007669"/>
    <property type="project" value="TreeGrafter"/>
</dbReference>
<evidence type="ECO:0000313" key="2">
    <source>
        <dbReference type="EMBL" id="KAJ6992116.1"/>
    </source>
</evidence>
<feature type="transmembrane region" description="Helical" evidence="1">
    <location>
        <begin position="52"/>
        <end position="73"/>
    </location>
</feature>
<sequence length="267" mass="30517">MCHPAGLCDCKLGFSRKSKQTITNGSSCLCTNFLFIFFIWCFINQGHSWFPMYPGFASSNFLSVPTFGFIYTLKSMDWYWFSACRLPIGVLSKSFDGICLSTPVGKGLMTVKALSDSKGTGPDSWQPVSESDDEEDDVVLDKIPLDSKLQLKLEHKMKMKFGKKIRLRRKKLDRKRGMRKRGKWPPSKANKLKNIQQIQIPYNIDSAVLVMLSRQKHPFSSCAVSTSMKLENEDYSRINNTSRSISNINSWPHQAQFQPFFVAWTSH</sequence>
<keyword evidence="1" id="KW-1133">Transmembrane helix</keyword>
<dbReference type="PANTHER" id="PTHR34678:SF4">
    <property type="entry name" value="50S RIBOSOMAL PROTEIN 5, CHLOROPLASTIC"/>
    <property type="match status" value="1"/>
</dbReference>
<accession>A0AAD6VYH3</accession>
<keyword evidence="3" id="KW-1185">Reference proteome</keyword>
<dbReference type="InterPro" id="IPR040307">
    <property type="entry name" value="Ribosomal_cL37"/>
</dbReference>
<dbReference type="Proteomes" id="UP001164929">
    <property type="component" value="Chromosome 6"/>
</dbReference>
<dbReference type="AlphaFoldDB" id="A0AAD6VYH3"/>
<reference evidence="2" key="1">
    <citation type="journal article" date="2023" name="Mol. Ecol. Resour.">
        <title>Chromosome-level genome assembly of a triploid poplar Populus alba 'Berolinensis'.</title>
        <authorList>
            <person name="Chen S."/>
            <person name="Yu Y."/>
            <person name="Wang X."/>
            <person name="Wang S."/>
            <person name="Zhang T."/>
            <person name="Zhou Y."/>
            <person name="He R."/>
            <person name="Meng N."/>
            <person name="Wang Y."/>
            <person name="Liu W."/>
            <person name="Liu Z."/>
            <person name="Liu J."/>
            <person name="Guo Q."/>
            <person name="Huang H."/>
            <person name="Sederoff R.R."/>
            <person name="Wang G."/>
            <person name="Qu G."/>
            <person name="Chen S."/>
        </authorList>
    </citation>
    <scope>NUCLEOTIDE SEQUENCE</scope>
    <source>
        <strain evidence="2">SC-2020</strain>
    </source>
</reference>
<dbReference type="EMBL" id="JAQIZT010000006">
    <property type="protein sequence ID" value="KAJ6992116.1"/>
    <property type="molecule type" value="Genomic_DNA"/>
</dbReference>
<proteinExistence type="predicted"/>
<dbReference type="PANTHER" id="PTHR34678">
    <property type="entry name" value="50S RIBOSOMAL PROTEIN 5, CHLOROPLASTIC"/>
    <property type="match status" value="1"/>
</dbReference>
<keyword evidence="1" id="KW-0812">Transmembrane</keyword>
<comment type="caution">
    <text evidence="2">The sequence shown here is derived from an EMBL/GenBank/DDBJ whole genome shotgun (WGS) entry which is preliminary data.</text>
</comment>